<dbReference type="OrthoDB" id="416222at2759"/>
<accession>A0A9W7L9F6</accession>
<dbReference type="AlphaFoldDB" id="A0A9W7L9F6"/>
<keyword evidence="4" id="KW-0732">Signal</keyword>
<dbReference type="GO" id="GO:0008422">
    <property type="term" value="F:beta-glucosidase activity"/>
    <property type="evidence" value="ECO:0007669"/>
    <property type="project" value="UniProtKB-EC"/>
</dbReference>
<dbReference type="InterPro" id="IPR002772">
    <property type="entry name" value="Glyco_hydro_3_C"/>
</dbReference>
<dbReference type="GO" id="GO:0009251">
    <property type="term" value="P:glucan catabolic process"/>
    <property type="evidence" value="ECO:0007669"/>
    <property type="project" value="TreeGrafter"/>
</dbReference>
<feature type="domain" description="Glycoside hydrolase family 3 C-terminal" evidence="8">
    <location>
        <begin position="190"/>
        <end position="431"/>
    </location>
</feature>
<comment type="catalytic activity">
    <reaction evidence="1">
        <text>Hydrolysis of terminal, non-reducing beta-D-glucosyl residues with release of beta-D-glucose.</text>
        <dbReference type="EC" id="3.2.1.21"/>
    </reaction>
</comment>
<keyword evidence="5" id="KW-0378">Hydrolase</keyword>
<name>A0A9W7L9F6_9STRA</name>
<proteinExistence type="inferred from homology"/>
<gene>
    <name evidence="9" type="ORF">TrCOL_g11885</name>
</gene>
<evidence type="ECO:0000256" key="6">
    <source>
        <dbReference type="ARBA" id="ARBA00023295"/>
    </source>
</evidence>
<dbReference type="Pfam" id="PF01915">
    <property type="entry name" value="Glyco_hydro_3_C"/>
    <property type="match status" value="1"/>
</dbReference>
<dbReference type="InterPro" id="IPR036962">
    <property type="entry name" value="Glyco_hydro_3_N_sf"/>
</dbReference>
<protein>
    <recommendedName>
        <fullName evidence="3">beta-glucosidase</fullName>
        <ecNumber evidence="3">3.2.1.21</ecNumber>
    </recommendedName>
</protein>
<comment type="similarity">
    <text evidence="2">Belongs to the glycosyl hydrolase 3 family.</text>
</comment>
<evidence type="ECO:0000256" key="1">
    <source>
        <dbReference type="ARBA" id="ARBA00000448"/>
    </source>
</evidence>
<dbReference type="EMBL" id="BRYA01000154">
    <property type="protein sequence ID" value="GMI41593.1"/>
    <property type="molecule type" value="Genomic_DNA"/>
</dbReference>
<dbReference type="SUPFAM" id="SSF51445">
    <property type="entry name" value="(Trans)glycosidases"/>
    <property type="match status" value="1"/>
</dbReference>
<dbReference type="PANTHER" id="PTHR30620:SF16">
    <property type="entry name" value="LYSOSOMAL BETA GLUCOSIDASE"/>
    <property type="match status" value="1"/>
</dbReference>
<evidence type="ECO:0000256" key="7">
    <source>
        <dbReference type="SAM" id="Phobius"/>
    </source>
</evidence>
<evidence type="ECO:0000313" key="9">
    <source>
        <dbReference type="EMBL" id="GMI41593.1"/>
    </source>
</evidence>
<keyword evidence="6" id="KW-0326">Glycosidase</keyword>
<evidence type="ECO:0000313" key="10">
    <source>
        <dbReference type="Proteomes" id="UP001165065"/>
    </source>
</evidence>
<evidence type="ECO:0000256" key="4">
    <source>
        <dbReference type="ARBA" id="ARBA00022729"/>
    </source>
</evidence>
<dbReference type="InterPro" id="IPR051915">
    <property type="entry name" value="Cellulose_Degrad_GH3"/>
</dbReference>
<keyword evidence="10" id="KW-1185">Reference proteome</keyword>
<keyword evidence="7" id="KW-0812">Transmembrane</keyword>
<dbReference type="SUPFAM" id="SSF52279">
    <property type="entry name" value="Beta-D-glucan exohydrolase, C-terminal domain"/>
    <property type="match status" value="1"/>
</dbReference>
<evidence type="ECO:0000256" key="3">
    <source>
        <dbReference type="ARBA" id="ARBA00012744"/>
    </source>
</evidence>
<evidence type="ECO:0000256" key="2">
    <source>
        <dbReference type="ARBA" id="ARBA00005336"/>
    </source>
</evidence>
<keyword evidence="7" id="KW-0472">Membrane</keyword>
<feature type="transmembrane region" description="Helical" evidence="7">
    <location>
        <begin position="677"/>
        <end position="696"/>
    </location>
</feature>
<dbReference type="InterPro" id="IPR013783">
    <property type="entry name" value="Ig-like_fold"/>
</dbReference>
<dbReference type="Gene3D" id="3.40.50.1700">
    <property type="entry name" value="Glycoside hydrolase family 3 C-terminal domain"/>
    <property type="match status" value="1"/>
</dbReference>
<dbReference type="InterPro" id="IPR036881">
    <property type="entry name" value="Glyco_hydro_3_C_sf"/>
</dbReference>
<sequence>MSLSGISSVPGCKGTLKHFVGYSNNEGRDRGYSPSNVASDREWRVWNGTLDKAEAVMTSYTTGNGRASVNWDEPTMRALRRSFSGIVVTDFDEVFNSVGFHMHASSVYSSVVHFLNSEVDVFMVPSDPLGFIEMGVRAVEEGLVEREVLEMKVEKVWKFKEAMYGVGEEGEQNDTKEDYDMAKKAAAESVVLLKNDNAALPMKKETKIFLTGPLADSLAPLCGGWTFHWQGPRSDDEGFEALCGGSDYCSTIEEGMTRKFDGIEMEFSSDVVADAVSVNPDAVVVAIGENPYAEKPGDIRSLHLPSSQSELIRNLRQALPDIKIIAVYVGGRPRILDDIVDNVDAMVVSFLPGPSGGEAIADVLVGQTNPAARLPMQWPKYADGGRRTYDTYVTDLCTKSQYEVGRDGDGIPNYEYVECDVQWRFGEGLSYTEFEETFEGAKEDPGMDDWQPPGFLGATFHVSPSSTVQFKVKIKNTGSVPGEHVSMMYYETIARSTTPRKEELFSFIRTDIINPGEEVEIVHTLKGEEMKYFDSTSGSHFVYEDGMTSIVKIGNAGSYCRQATGDADGSICLPLKVVVSNPDSGEICGYSCDAWSQTCGEGFSTYESCIAACQQSSREGTPWSWDYVDCAERVVAETSVSGGGCTKIRSECRDVVDGAVADGGSLEVPQVVGGGEAWVFGLGGLIVGLGFGVLGMRQANARKDQMMVLQDFDGDDVEDFSVEMKRMGMT</sequence>
<evidence type="ECO:0000256" key="5">
    <source>
        <dbReference type="ARBA" id="ARBA00022801"/>
    </source>
</evidence>
<dbReference type="Gene3D" id="3.20.20.300">
    <property type="entry name" value="Glycoside hydrolase, family 3, N-terminal domain"/>
    <property type="match status" value="1"/>
</dbReference>
<dbReference type="Gene3D" id="2.60.40.10">
    <property type="entry name" value="Immunoglobulins"/>
    <property type="match status" value="1"/>
</dbReference>
<dbReference type="EC" id="3.2.1.21" evidence="3"/>
<dbReference type="InterPro" id="IPR017853">
    <property type="entry name" value="GH"/>
</dbReference>
<comment type="caution">
    <text evidence="9">The sequence shown here is derived from an EMBL/GenBank/DDBJ whole genome shotgun (WGS) entry which is preliminary data.</text>
</comment>
<dbReference type="Proteomes" id="UP001165065">
    <property type="component" value="Unassembled WGS sequence"/>
</dbReference>
<reference evidence="10" key="1">
    <citation type="journal article" date="2023" name="Commun. Biol.">
        <title>Genome analysis of Parmales, the sister group of diatoms, reveals the evolutionary specialization of diatoms from phago-mixotrophs to photoautotrophs.</title>
        <authorList>
            <person name="Ban H."/>
            <person name="Sato S."/>
            <person name="Yoshikawa S."/>
            <person name="Yamada K."/>
            <person name="Nakamura Y."/>
            <person name="Ichinomiya M."/>
            <person name="Sato N."/>
            <person name="Blanc-Mathieu R."/>
            <person name="Endo H."/>
            <person name="Kuwata A."/>
            <person name="Ogata H."/>
        </authorList>
    </citation>
    <scope>NUCLEOTIDE SEQUENCE [LARGE SCALE GENOMIC DNA]</scope>
</reference>
<keyword evidence="7" id="KW-1133">Transmembrane helix</keyword>
<organism evidence="9 10">
    <name type="scientific">Triparma columacea</name>
    <dbReference type="NCBI Taxonomy" id="722753"/>
    <lineage>
        <taxon>Eukaryota</taxon>
        <taxon>Sar</taxon>
        <taxon>Stramenopiles</taxon>
        <taxon>Ochrophyta</taxon>
        <taxon>Bolidophyceae</taxon>
        <taxon>Parmales</taxon>
        <taxon>Triparmaceae</taxon>
        <taxon>Triparma</taxon>
    </lineage>
</organism>
<evidence type="ECO:0000259" key="8">
    <source>
        <dbReference type="Pfam" id="PF01915"/>
    </source>
</evidence>
<dbReference type="PANTHER" id="PTHR30620">
    <property type="entry name" value="PERIPLASMIC BETA-GLUCOSIDASE-RELATED"/>
    <property type="match status" value="1"/>
</dbReference>